<dbReference type="Pfam" id="PF07610">
    <property type="entry name" value="DUF1573"/>
    <property type="match status" value="1"/>
</dbReference>
<accession>A0ABS0L4B7</accession>
<name>A0ABS0L4B7_9BACT</name>
<feature type="chain" id="PRO_5046896592" evidence="1">
    <location>
        <begin position="17"/>
        <end position="150"/>
    </location>
</feature>
<dbReference type="InterPro" id="IPR013783">
    <property type="entry name" value="Ig-like_fold"/>
</dbReference>
<dbReference type="Gene3D" id="2.60.40.10">
    <property type="entry name" value="Immunoglobulins"/>
    <property type="match status" value="1"/>
</dbReference>
<dbReference type="EMBL" id="JADWYK010000010">
    <property type="protein sequence ID" value="MBG8554979.1"/>
    <property type="molecule type" value="Genomic_DNA"/>
</dbReference>
<keyword evidence="3" id="KW-1185">Reference proteome</keyword>
<feature type="signal peptide" evidence="1">
    <location>
        <begin position="1"/>
        <end position="16"/>
    </location>
</feature>
<evidence type="ECO:0000313" key="3">
    <source>
        <dbReference type="Proteomes" id="UP000601099"/>
    </source>
</evidence>
<proteinExistence type="predicted"/>
<dbReference type="InterPro" id="IPR011467">
    <property type="entry name" value="DUF1573"/>
</dbReference>
<dbReference type="RefSeq" id="WP_196956001.1">
    <property type="nucleotide sequence ID" value="NZ_JADWYK010000010.1"/>
</dbReference>
<dbReference type="PANTHER" id="PTHR37833:SF1">
    <property type="entry name" value="SIGNAL PEPTIDE PROTEIN"/>
    <property type="match status" value="1"/>
</dbReference>
<protein>
    <submittedName>
        <fullName evidence="2">DUF1573 domain-containing protein</fullName>
    </submittedName>
</protein>
<comment type="caution">
    <text evidence="2">The sequence shown here is derived from an EMBL/GenBank/DDBJ whole genome shotgun (WGS) entry which is preliminary data.</text>
</comment>
<evidence type="ECO:0000313" key="2">
    <source>
        <dbReference type="EMBL" id="MBG8554979.1"/>
    </source>
</evidence>
<reference evidence="2 3" key="1">
    <citation type="submission" date="2020-11" db="EMBL/GenBank/DDBJ databases">
        <title>Hymenobacter sp.</title>
        <authorList>
            <person name="Kim M.K."/>
        </authorList>
    </citation>
    <scope>NUCLEOTIDE SEQUENCE [LARGE SCALE GENOMIC DNA]</scope>
    <source>
        <strain evidence="2 3">BT594</strain>
    </source>
</reference>
<gene>
    <name evidence="2" type="ORF">I5L79_15595</name>
</gene>
<evidence type="ECO:0000256" key="1">
    <source>
        <dbReference type="SAM" id="SignalP"/>
    </source>
</evidence>
<keyword evidence="1" id="KW-0732">Signal</keyword>
<dbReference type="Proteomes" id="UP000601099">
    <property type="component" value="Unassembled WGS sequence"/>
</dbReference>
<dbReference type="PANTHER" id="PTHR37833">
    <property type="entry name" value="LIPOPROTEIN-RELATED"/>
    <property type="match status" value="1"/>
</dbReference>
<organism evidence="2 3">
    <name type="scientific">Hymenobacter guriensis</name>
    <dbReference type="NCBI Taxonomy" id="2793065"/>
    <lineage>
        <taxon>Bacteria</taxon>
        <taxon>Pseudomonadati</taxon>
        <taxon>Bacteroidota</taxon>
        <taxon>Cytophagia</taxon>
        <taxon>Cytophagales</taxon>
        <taxon>Hymenobacteraceae</taxon>
        <taxon>Hymenobacter</taxon>
    </lineage>
</organism>
<sequence>MKTLLLILAGTFGFQAATLVASKPQIQDPQSGLNYPQPGAFLKVYPQDNLSFGTRPSGGIVEASFTLKNMGADPVIIRDVQSSCGCTVAQFNRQPLKMGNSRTLVVRFNTDGRIGQQNTKVVVRSNSTTGPLVLSFSGILEEPAASTTGK</sequence>